<evidence type="ECO:0008006" key="4">
    <source>
        <dbReference type="Google" id="ProtNLM"/>
    </source>
</evidence>
<keyword evidence="1" id="KW-0732">Signal</keyword>
<dbReference type="RefSeq" id="WP_345227106.1">
    <property type="nucleotide sequence ID" value="NZ_BAAAXE010000014.1"/>
</dbReference>
<evidence type="ECO:0000313" key="3">
    <source>
        <dbReference type="Proteomes" id="UP001589718"/>
    </source>
</evidence>
<evidence type="ECO:0000313" key="2">
    <source>
        <dbReference type="EMBL" id="MFB9521360.1"/>
    </source>
</evidence>
<keyword evidence="3" id="KW-1185">Reference proteome</keyword>
<dbReference type="EMBL" id="JBHMCR010000008">
    <property type="protein sequence ID" value="MFB9521360.1"/>
    <property type="molecule type" value="Genomic_DNA"/>
</dbReference>
<accession>A0ABV5PDT3</accession>
<evidence type="ECO:0000256" key="1">
    <source>
        <dbReference type="SAM" id="SignalP"/>
    </source>
</evidence>
<sequence>MRIRTGVASAALAGLLTVAMTVPAQAAERDIPQDANSYSLGQEEARAAAGVGAFVTGGDYVHFSHTVQKTINAHGWWKKLSGPATKAKVTVWLQVKSGTGWRTLNVKSKNVYSGGGSAKRSQAEWKCTNLIQKHSFRSIVDVDLIGYPDDANRKITDTKSLYCGV</sequence>
<proteinExistence type="predicted"/>
<protein>
    <recommendedName>
        <fullName evidence="4">Secreted protein</fullName>
    </recommendedName>
</protein>
<feature type="signal peptide" evidence="1">
    <location>
        <begin position="1"/>
        <end position="26"/>
    </location>
</feature>
<dbReference type="Proteomes" id="UP001589718">
    <property type="component" value="Unassembled WGS sequence"/>
</dbReference>
<comment type="caution">
    <text evidence="2">The sequence shown here is derived from an EMBL/GenBank/DDBJ whole genome shotgun (WGS) entry which is preliminary data.</text>
</comment>
<gene>
    <name evidence="2" type="ORF">ACFFTU_15535</name>
</gene>
<name>A0ABV5PDT3_STRCM</name>
<organism evidence="2 3">
    <name type="scientific">Streptomyces cremeus</name>
    <dbReference type="NCBI Taxonomy" id="66881"/>
    <lineage>
        <taxon>Bacteria</taxon>
        <taxon>Bacillati</taxon>
        <taxon>Actinomycetota</taxon>
        <taxon>Actinomycetes</taxon>
        <taxon>Kitasatosporales</taxon>
        <taxon>Streptomycetaceae</taxon>
        <taxon>Streptomyces</taxon>
    </lineage>
</organism>
<feature type="chain" id="PRO_5046515624" description="Secreted protein" evidence="1">
    <location>
        <begin position="27"/>
        <end position="165"/>
    </location>
</feature>
<reference evidence="2 3" key="1">
    <citation type="submission" date="2024-09" db="EMBL/GenBank/DDBJ databases">
        <authorList>
            <person name="Sun Q."/>
            <person name="Mori K."/>
        </authorList>
    </citation>
    <scope>NUCLEOTIDE SEQUENCE [LARGE SCALE GENOMIC DNA]</scope>
    <source>
        <strain evidence="2 3">JCM 4362</strain>
    </source>
</reference>